<organism evidence="3 4">
    <name type="scientific">Gordonia bronchialis (strain ATCC 25592 / DSM 43247 / BCRC 13721 / JCM 3198 / KCTC 3076 / NBRC 16047 / NCTC 10667)</name>
    <name type="common">Rhodococcus bronchialis</name>
    <dbReference type="NCBI Taxonomy" id="526226"/>
    <lineage>
        <taxon>Bacteria</taxon>
        <taxon>Bacillati</taxon>
        <taxon>Actinomycetota</taxon>
        <taxon>Actinomycetes</taxon>
        <taxon>Mycobacteriales</taxon>
        <taxon>Gordoniaceae</taxon>
        <taxon>Gordonia</taxon>
    </lineage>
</organism>
<dbReference type="GO" id="GO:0006355">
    <property type="term" value="P:regulation of DNA-templated transcription"/>
    <property type="evidence" value="ECO:0007669"/>
    <property type="project" value="InterPro"/>
</dbReference>
<evidence type="ECO:0000313" key="4">
    <source>
        <dbReference type="Proteomes" id="UP000001219"/>
    </source>
</evidence>
<dbReference type="EMBL" id="CP001802">
    <property type="protein sequence ID" value="ACY20069.1"/>
    <property type="molecule type" value="Genomic_DNA"/>
</dbReference>
<dbReference type="HOGENOM" id="CLU_078469_1_1_11"/>
<dbReference type="KEGG" id="gbr:Gbro_0753"/>
<dbReference type="InterPro" id="IPR036388">
    <property type="entry name" value="WH-like_DNA-bd_sf"/>
</dbReference>
<name>D0L2U4_GORB4</name>
<protein>
    <recommendedName>
        <fullName evidence="5">Transcriptional regulator</fullName>
    </recommendedName>
</protein>
<dbReference type="RefSeq" id="WP_012832651.1">
    <property type="nucleotide sequence ID" value="NC_013441.1"/>
</dbReference>
<dbReference type="OrthoDB" id="3399802at2"/>
<dbReference type="Proteomes" id="UP000001219">
    <property type="component" value="Chromosome"/>
</dbReference>
<dbReference type="SUPFAM" id="SSF46785">
    <property type="entry name" value="Winged helix' DNA-binding domain"/>
    <property type="match status" value="1"/>
</dbReference>
<keyword evidence="4" id="KW-1185">Reference proteome</keyword>
<evidence type="ECO:0000256" key="2">
    <source>
        <dbReference type="ARBA" id="ARBA00023163"/>
    </source>
</evidence>
<dbReference type="Pfam" id="PF04703">
    <property type="entry name" value="FaeA"/>
    <property type="match status" value="1"/>
</dbReference>
<keyword evidence="2" id="KW-0804">Transcription</keyword>
<accession>D0L2U4</accession>
<sequence length="231" mass="24178">MGEESRTRDGDPRANVLAVLTERGTPCDVREVAAALGIHVTTARFHLNNLVSDGRVSTTTMRSTTAGRPRVGYVAVSSPPVGDLLGALLAQLGSTPAARERAGAEAGRLWADAHTSPPSTSTLSATPDLPDPVTVAAETLGQLGFRVSGTVSAFGTHELRICSCPLKDIARDHPEVARGVARGVIEQTLATSSPALASQYLVDVLPDPEGDCEITLRLSRLRTPASNVTPR</sequence>
<proteinExistence type="predicted"/>
<dbReference type="AlphaFoldDB" id="D0L2U4"/>
<reference evidence="4" key="1">
    <citation type="submission" date="2009-10" db="EMBL/GenBank/DDBJ databases">
        <title>The complete chromosome of Gordonia bronchialis DSM 43247.</title>
        <authorList>
            <consortium name="US DOE Joint Genome Institute (JGI-PGF)"/>
            <person name="Lucas S."/>
            <person name="Copeland A."/>
            <person name="Lapidus A."/>
            <person name="Glavina del Rio T."/>
            <person name="Dalin E."/>
            <person name="Tice H."/>
            <person name="Bruce D."/>
            <person name="Goodwin L."/>
            <person name="Pitluck S."/>
            <person name="Kyrpides N."/>
            <person name="Mavromatis K."/>
            <person name="Ivanova N."/>
            <person name="Ovchinnikova G."/>
            <person name="Saunders E."/>
            <person name="Brettin T."/>
            <person name="Detter J.C."/>
            <person name="Han C."/>
            <person name="Larimer F."/>
            <person name="Land M."/>
            <person name="Hauser L."/>
            <person name="Markowitz V."/>
            <person name="Cheng J.-F."/>
            <person name="Hugenholtz P."/>
            <person name="Woyke T."/>
            <person name="Wu D."/>
            <person name="Jando M."/>
            <person name="Schneider S."/>
            <person name="Goeker M."/>
            <person name="Klenk H.-P."/>
            <person name="Eisen J.A."/>
        </authorList>
    </citation>
    <scope>NUCLEOTIDE SEQUENCE [LARGE SCALE GENOMIC DNA]</scope>
    <source>
        <strain evidence="4">ATCC 25592 / DSM 43247 / BCRC 13721 / JCM 3198 / KCTC 3076 / NBRC 16047 / NCTC 10667</strain>
    </source>
</reference>
<reference evidence="3 4" key="2">
    <citation type="journal article" date="2010" name="Stand. Genomic Sci.">
        <title>Complete genome sequence of Gordonia bronchialis type strain (3410).</title>
        <authorList>
            <person name="Ivanova N."/>
            <person name="Sikorski J."/>
            <person name="Jando M."/>
            <person name="Lapidus A."/>
            <person name="Nolan M."/>
            <person name="Lucas S."/>
            <person name="Del Rio T.G."/>
            <person name="Tice H."/>
            <person name="Copeland A."/>
            <person name="Cheng J.F."/>
            <person name="Chen F."/>
            <person name="Bruce D."/>
            <person name="Goodwin L."/>
            <person name="Pitluck S."/>
            <person name="Mavromatis K."/>
            <person name="Ovchinnikova G."/>
            <person name="Pati A."/>
            <person name="Chen A."/>
            <person name="Palaniappan K."/>
            <person name="Land M."/>
            <person name="Hauser L."/>
            <person name="Chang Y.J."/>
            <person name="Jeffries C.D."/>
            <person name="Chain P."/>
            <person name="Saunders E."/>
            <person name="Han C."/>
            <person name="Detter J.C."/>
            <person name="Brettin T."/>
            <person name="Rohde M."/>
            <person name="Goker M."/>
            <person name="Bristow J."/>
            <person name="Eisen J.A."/>
            <person name="Markowitz V."/>
            <person name="Hugenholtz P."/>
            <person name="Klenk H.P."/>
            <person name="Kyrpides N.C."/>
        </authorList>
    </citation>
    <scope>NUCLEOTIDE SEQUENCE [LARGE SCALE GENOMIC DNA]</scope>
    <source>
        <strain evidence="4">ATCC 25592 / DSM 43247 / BCRC 13721 / JCM 3198 / KCTC 3076 / NBRC 16047 / NCTC 10667</strain>
    </source>
</reference>
<dbReference type="InterPro" id="IPR036390">
    <property type="entry name" value="WH_DNA-bd_sf"/>
</dbReference>
<evidence type="ECO:0008006" key="5">
    <source>
        <dbReference type="Google" id="ProtNLM"/>
    </source>
</evidence>
<keyword evidence="1" id="KW-0805">Transcription regulation</keyword>
<evidence type="ECO:0000313" key="3">
    <source>
        <dbReference type="EMBL" id="ACY20069.1"/>
    </source>
</evidence>
<dbReference type="STRING" id="526226.Gbro_0753"/>
<evidence type="ECO:0000256" key="1">
    <source>
        <dbReference type="ARBA" id="ARBA00023015"/>
    </source>
</evidence>
<dbReference type="eggNOG" id="COG2345">
    <property type="taxonomic scope" value="Bacteria"/>
</dbReference>
<dbReference type="InterPro" id="IPR006793">
    <property type="entry name" value="FaeA"/>
</dbReference>
<gene>
    <name evidence="3" type="ordered locus">Gbro_0753</name>
</gene>
<dbReference type="Gene3D" id="1.10.10.10">
    <property type="entry name" value="Winged helix-like DNA-binding domain superfamily/Winged helix DNA-binding domain"/>
    <property type="match status" value="1"/>
</dbReference>